<keyword evidence="4 5" id="KW-0720">Serine protease</keyword>
<dbReference type="CDD" id="cd07560">
    <property type="entry name" value="Peptidase_S41_CPP"/>
    <property type="match status" value="1"/>
</dbReference>
<dbReference type="GO" id="GO:0008236">
    <property type="term" value="F:serine-type peptidase activity"/>
    <property type="evidence" value="ECO:0007669"/>
    <property type="project" value="UniProtKB-KW"/>
</dbReference>
<dbReference type="NCBIfam" id="TIGR00225">
    <property type="entry name" value="prc"/>
    <property type="match status" value="1"/>
</dbReference>
<dbReference type="InterPro" id="IPR041489">
    <property type="entry name" value="PDZ_6"/>
</dbReference>
<dbReference type="GO" id="GO:0030288">
    <property type="term" value="C:outer membrane-bounded periplasmic space"/>
    <property type="evidence" value="ECO:0007669"/>
    <property type="project" value="TreeGrafter"/>
</dbReference>
<accession>A0A1F6M9M6</accession>
<dbReference type="GO" id="GO:0006508">
    <property type="term" value="P:proteolysis"/>
    <property type="evidence" value="ECO:0007669"/>
    <property type="project" value="UniProtKB-KW"/>
</dbReference>
<dbReference type="GO" id="GO:0004175">
    <property type="term" value="F:endopeptidase activity"/>
    <property type="evidence" value="ECO:0007669"/>
    <property type="project" value="TreeGrafter"/>
</dbReference>
<feature type="domain" description="PDZ" evidence="7">
    <location>
        <begin position="121"/>
        <end position="203"/>
    </location>
</feature>
<protein>
    <recommendedName>
        <fullName evidence="7">PDZ domain-containing protein</fullName>
    </recommendedName>
</protein>
<dbReference type="SUPFAM" id="SSF50156">
    <property type="entry name" value="PDZ domain-like"/>
    <property type="match status" value="1"/>
</dbReference>
<evidence type="ECO:0000259" key="7">
    <source>
        <dbReference type="PROSITE" id="PS50106"/>
    </source>
</evidence>
<dbReference type="InterPro" id="IPR004447">
    <property type="entry name" value="Peptidase_S41A"/>
</dbReference>
<organism evidence="8 9">
    <name type="scientific">Candidatus Magasanikbacteria bacterium RIFCSPHIGHO2_02_FULL_45_10</name>
    <dbReference type="NCBI Taxonomy" id="1798679"/>
    <lineage>
        <taxon>Bacteria</taxon>
        <taxon>Candidatus Magasanikiibacteriota</taxon>
    </lineage>
</organism>
<evidence type="ECO:0000256" key="2">
    <source>
        <dbReference type="ARBA" id="ARBA00022670"/>
    </source>
</evidence>
<keyword evidence="3 5" id="KW-0378">Hydrolase</keyword>
<evidence type="ECO:0000256" key="5">
    <source>
        <dbReference type="RuleBase" id="RU004404"/>
    </source>
</evidence>
<dbReference type="Pfam" id="PF03572">
    <property type="entry name" value="Peptidase_S41"/>
    <property type="match status" value="1"/>
</dbReference>
<dbReference type="Gene3D" id="3.30.750.44">
    <property type="match status" value="1"/>
</dbReference>
<dbReference type="Gene3D" id="2.30.42.10">
    <property type="match status" value="1"/>
</dbReference>
<dbReference type="GO" id="GO:0007165">
    <property type="term" value="P:signal transduction"/>
    <property type="evidence" value="ECO:0007669"/>
    <property type="project" value="TreeGrafter"/>
</dbReference>
<dbReference type="PROSITE" id="PS50106">
    <property type="entry name" value="PDZ"/>
    <property type="match status" value="1"/>
</dbReference>
<proteinExistence type="inferred from homology"/>
<dbReference type="InterPro" id="IPR055210">
    <property type="entry name" value="CtpA/B_N"/>
</dbReference>
<dbReference type="SMART" id="SM00228">
    <property type="entry name" value="PDZ"/>
    <property type="match status" value="1"/>
</dbReference>
<dbReference type="InterPro" id="IPR036034">
    <property type="entry name" value="PDZ_sf"/>
</dbReference>
<feature type="transmembrane region" description="Helical" evidence="6">
    <location>
        <begin position="12"/>
        <end position="35"/>
    </location>
</feature>
<evidence type="ECO:0000256" key="1">
    <source>
        <dbReference type="ARBA" id="ARBA00009179"/>
    </source>
</evidence>
<reference evidence="8 9" key="1">
    <citation type="journal article" date="2016" name="Nat. Commun.">
        <title>Thousands of microbial genomes shed light on interconnected biogeochemical processes in an aquifer system.</title>
        <authorList>
            <person name="Anantharaman K."/>
            <person name="Brown C.T."/>
            <person name="Hug L.A."/>
            <person name="Sharon I."/>
            <person name="Castelle C.J."/>
            <person name="Probst A.J."/>
            <person name="Thomas B.C."/>
            <person name="Singh A."/>
            <person name="Wilkins M.J."/>
            <person name="Karaoz U."/>
            <person name="Brodie E.L."/>
            <person name="Williams K.H."/>
            <person name="Hubbard S.S."/>
            <person name="Banfield J.F."/>
        </authorList>
    </citation>
    <scope>NUCLEOTIDE SEQUENCE [LARGE SCALE GENOMIC DNA]</scope>
</reference>
<gene>
    <name evidence="8" type="ORF">A3D53_00430</name>
</gene>
<keyword evidence="6" id="KW-0472">Membrane</keyword>
<sequence length="416" mass="45230">MDYPPTPTNTRAVRYVGVYVGIIAAIIAFGAGIFAGQSWYIKKNILNDAGQVDISNVININRSLNKSNSVDFNQFWEVWDTIKAKYVKQPVNDADIFYGAIQGMVYGLGDPYSVYFPPKAAGEFAKSLSGQFSGIGAEIGIKNEQLVIVAPLPESPADKAGVRAGDKILAIDKESTIGMDIDTAVQNIRGPATSTVVLMILRTGWDKPKDFSIHRATLNIPAVMMEIKPGNIAYLRVMQFNERTPAQFSKHIDEIKAKNVKGIVLDLRNNPGGYLDSAVDMASEWVKESPIVIERFSDGQENVHDTIGQHRLVDMKTVVLINGGSASASEIVAGALQDTKTAMLVGENSFGKGSVQDFETLPDGSALKITVAEWFTPNGNSINEKGIMPDVEVKVDYSTVQVGEDKVLEKALELLK</sequence>
<evidence type="ECO:0000256" key="6">
    <source>
        <dbReference type="SAM" id="Phobius"/>
    </source>
</evidence>
<name>A0A1F6M9M6_9BACT</name>
<dbReference type="PANTHER" id="PTHR32060">
    <property type="entry name" value="TAIL-SPECIFIC PROTEASE"/>
    <property type="match status" value="1"/>
</dbReference>
<keyword evidence="6" id="KW-0812">Transmembrane</keyword>
<dbReference type="AlphaFoldDB" id="A0A1F6M9M6"/>
<evidence type="ECO:0000313" key="9">
    <source>
        <dbReference type="Proteomes" id="UP000176413"/>
    </source>
</evidence>
<comment type="similarity">
    <text evidence="1 5">Belongs to the peptidase S41A family.</text>
</comment>
<dbReference type="SMART" id="SM00245">
    <property type="entry name" value="TSPc"/>
    <property type="match status" value="1"/>
</dbReference>
<evidence type="ECO:0000313" key="8">
    <source>
        <dbReference type="EMBL" id="OGH68325.1"/>
    </source>
</evidence>
<dbReference type="InterPro" id="IPR001478">
    <property type="entry name" value="PDZ"/>
</dbReference>
<dbReference type="InterPro" id="IPR005151">
    <property type="entry name" value="Tail-specific_protease"/>
</dbReference>
<dbReference type="Proteomes" id="UP000176413">
    <property type="component" value="Unassembled WGS sequence"/>
</dbReference>
<dbReference type="EMBL" id="MFQA01000047">
    <property type="protein sequence ID" value="OGH68325.1"/>
    <property type="molecule type" value="Genomic_DNA"/>
</dbReference>
<dbReference type="SUPFAM" id="SSF52096">
    <property type="entry name" value="ClpP/crotonase"/>
    <property type="match status" value="1"/>
</dbReference>
<evidence type="ECO:0000256" key="3">
    <source>
        <dbReference type="ARBA" id="ARBA00022801"/>
    </source>
</evidence>
<keyword evidence="6" id="KW-1133">Transmembrane helix</keyword>
<dbReference type="InterPro" id="IPR029045">
    <property type="entry name" value="ClpP/crotonase-like_dom_sf"/>
</dbReference>
<keyword evidence="2 5" id="KW-0645">Protease</keyword>
<dbReference type="Pfam" id="PF17820">
    <property type="entry name" value="PDZ_6"/>
    <property type="match status" value="1"/>
</dbReference>
<comment type="caution">
    <text evidence="8">The sequence shown here is derived from an EMBL/GenBank/DDBJ whole genome shotgun (WGS) entry which is preliminary data.</text>
</comment>
<dbReference type="Pfam" id="PF22694">
    <property type="entry name" value="CtpB_N-like"/>
    <property type="match status" value="1"/>
</dbReference>
<evidence type="ECO:0000256" key="4">
    <source>
        <dbReference type="ARBA" id="ARBA00022825"/>
    </source>
</evidence>
<dbReference type="PANTHER" id="PTHR32060:SF30">
    <property type="entry name" value="CARBOXY-TERMINAL PROCESSING PROTEASE CTPA"/>
    <property type="match status" value="1"/>
</dbReference>
<dbReference type="Gene3D" id="3.90.226.10">
    <property type="entry name" value="2-enoyl-CoA Hydratase, Chain A, domain 1"/>
    <property type="match status" value="1"/>
</dbReference>
<dbReference type="FunFam" id="2.30.42.10:FF:000063">
    <property type="entry name" value="Peptidase, S41 family"/>
    <property type="match status" value="1"/>
</dbReference>
<dbReference type="CDD" id="cd06782">
    <property type="entry name" value="cpPDZ_CPP-like"/>
    <property type="match status" value="1"/>
</dbReference>